<feature type="compositionally biased region" description="Polar residues" evidence="1">
    <location>
        <begin position="1"/>
        <end position="11"/>
    </location>
</feature>
<name>A0ABP0C5X6_9PEZI</name>
<accession>A0ABP0C5X6</accession>
<evidence type="ECO:0000313" key="2">
    <source>
        <dbReference type="EMBL" id="CAK7227276.1"/>
    </source>
</evidence>
<dbReference type="EMBL" id="CAWUHB010000039">
    <property type="protein sequence ID" value="CAK7227276.1"/>
    <property type="molecule type" value="Genomic_DNA"/>
</dbReference>
<feature type="region of interest" description="Disordered" evidence="1">
    <location>
        <begin position="464"/>
        <end position="498"/>
    </location>
</feature>
<reference evidence="2 3" key="1">
    <citation type="submission" date="2024-01" db="EMBL/GenBank/DDBJ databases">
        <authorList>
            <person name="Allen C."/>
            <person name="Tagirdzhanova G."/>
        </authorList>
    </citation>
    <scope>NUCLEOTIDE SEQUENCE [LARGE SCALE GENOMIC DNA]</scope>
</reference>
<evidence type="ECO:0000256" key="1">
    <source>
        <dbReference type="SAM" id="MobiDB-lite"/>
    </source>
</evidence>
<evidence type="ECO:0000313" key="3">
    <source>
        <dbReference type="Proteomes" id="UP001642405"/>
    </source>
</evidence>
<gene>
    <name evidence="2" type="ORF">SCUCBS95973_006485</name>
</gene>
<sequence>MAGLPPNNNQAGRGKKRTIDEINGPIEFPATTRVRDFAYIEDGRMLPRVDLPAIRHRRHRRRTVPNSNRTILATIREASEETQKDASAAAHASGENSCSKEDNSDTTSIDAANATATADTNGRGGGISSRAVQNLRPVASQGVQPVVAQSLQPVAAQGLQPAAVHSLQPAVHSLQPVATHILQPVAAQTVQPAVRAWPSGDKLSDDLIEGVLNLDDYPEDLDEKDDDDIEEDDELRAASLEVHPSTSFSNPILSNQQYAAQSSVGLTIHRRALPGSLATPFSVVTISGLAAIGSRSVLAGQFLLADLYLLAECRMPTGLRALCSTNQLGCRRMSASASASLLADLYLHVPAQQTQQVAASHPVRASGTSASQQVVLPDSNQPPPLPFADYPFLSVEPNDFEGEDREQYVRNMHRQNRANRQFRVILSSELFTFPPESPEAAPRRPNRIAANAVACRSNNNNGAGARNLASSQHPVGSSEYNVDEIELAGAPRRQKHQH</sequence>
<feature type="region of interest" description="Disordered" evidence="1">
    <location>
        <begin position="1"/>
        <end position="22"/>
    </location>
</feature>
<feature type="region of interest" description="Disordered" evidence="1">
    <location>
        <begin position="78"/>
        <end position="107"/>
    </location>
</feature>
<dbReference type="Proteomes" id="UP001642405">
    <property type="component" value="Unassembled WGS sequence"/>
</dbReference>
<keyword evidence="3" id="KW-1185">Reference proteome</keyword>
<organism evidence="2 3">
    <name type="scientific">Sporothrix curviconia</name>
    <dbReference type="NCBI Taxonomy" id="1260050"/>
    <lineage>
        <taxon>Eukaryota</taxon>
        <taxon>Fungi</taxon>
        <taxon>Dikarya</taxon>
        <taxon>Ascomycota</taxon>
        <taxon>Pezizomycotina</taxon>
        <taxon>Sordariomycetes</taxon>
        <taxon>Sordariomycetidae</taxon>
        <taxon>Ophiostomatales</taxon>
        <taxon>Ophiostomataceae</taxon>
        <taxon>Sporothrix</taxon>
    </lineage>
</organism>
<proteinExistence type="predicted"/>
<comment type="caution">
    <text evidence="2">The sequence shown here is derived from an EMBL/GenBank/DDBJ whole genome shotgun (WGS) entry which is preliminary data.</text>
</comment>
<protein>
    <submittedName>
        <fullName evidence="2">Uncharacterized protein</fullName>
    </submittedName>
</protein>